<proteinExistence type="predicted"/>
<name>A0ABR7VU86_9FLAO</name>
<dbReference type="InterPro" id="IPR003644">
    <property type="entry name" value="Calx_beta"/>
</dbReference>
<dbReference type="InterPro" id="IPR013783">
    <property type="entry name" value="Ig-like_fold"/>
</dbReference>
<dbReference type="RefSeq" id="WP_190263521.1">
    <property type="nucleotide sequence ID" value="NZ_JACWLN010000001.1"/>
</dbReference>
<organism evidence="6 7">
    <name type="scientific">Maribacter polysiphoniae</name>
    <dbReference type="NCBI Taxonomy" id="429344"/>
    <lineage>
        <taxon>Bacteria</taxon>
        <taxon>Pseudomonadati</taxon>
        <taxon>Bacteroidota</taxon>
        <taxon>Flavobacteriia</taxon>
        <taxon>Flavobacteriales</taxon>
        <taxon>Flavobacteriaceae</taxon>
        <taxon>Maribacter</taxon>
    </lineage>
</organism>
<dbReference type="PANTHER" id="PTHR11878:SF65">
    <property type="entry name" value="NA_CA-EXCHANGE PROTEIN, ISOFORM G"/>
    <property type="match status" value="1"/>
</dbReference>
<dbReference type="PANTHER" id="PTHR11878">
    <property type="entry name" value="SODIUM/CALCIUM EXCHANGER"/>
    <property type="match status" value="1"/>
</dbReference>
<reference evidence="6 7" key="1">
    <citation type="submission" date="2020-07" db="EMBL/GenBank/DDBJ databases">
        <title>The draft genome sequence of Maribacter polysiphoniae KCTC 22021.</title>
        <authorList>
            <person name="Mu L."/>
        </authorList>
    </citation>
    <scope>NUCLEOTIDE SEQUENCE [LARGE SCALE GENOMIC DNA]</scope>
    <source>
        <strain evidence="6 7">KCTC 22021</strain>
    </source>
</reference>
<feature type="domain" description="Calx-beta" evidence="5">
    <location>
        <begin position="265"/>
        <end position="361"/>
    </location>
</feature>
<dbReference type="EMBL" id="JACWLN010000001">
    <property type="protein sequence ID" value="MBD1259561.1"/>
    <property type="molecule type" value="Genomic_DNA"/>
</dbReference>
<evidence type="ECO:0000259" key="5">
    <source>
        <dbReference type="SMART" id="SM00237"/>
    </source>
</evidence>
<dbReference type="Pfam" id="PF03160">
    <property type="entry name" value="Calx-beta"/>
    <property type="match status" value="7"/>
</dbReference>
<evidence type="ECO:0000256" key="3">
    <source>
        <dbReference type="ARBA" id="ARBA00022837"/>
    </source>
</evidence>
<dbReference type="Gene3D" id="2.60.40.10">
    <property type="entry name" value="Immunoglobulins"/>
    <property type="match status" value="1"/>
</dbReference>
<dbReference type="NCBIfam" id="TIGR04131">
    <property type="entry name" value="Bac_Flav_CTERM"/>
    <property type="match status" value="1"/>
</dbReference>
<keyword evidence="2" id="KW-0677">Repeat</keyword>
<evidence type="ECO:0000313" key="6">
    <source>
        <dbReference type="EMBL" id="MBD1259561.1"/>
    </source>
</evidence>
<feature type="domain" description="Calx-beta" evidence="5">
    <location>
        <begin position="598"/>
        <end position="694"/>
    </location>
</feature>
<dbReference type="Pfam" id="PF19081">
    <property type="entry name" value="Ig_7"/>
    <property type="match status" value="1"/>
</dbReference>
<sequence>MKKKRKYTMVTPFQAMSKISKKLLFFGAFLLLSVSGYGQVISIVAISDGEEDGTVNTRFNVIRSGLTSNDVQVDYSISGTATPDGDFTAPSGTITIGAGGLSGTAEISILSIVDNILEGDESIIITLTNTSEGTIHLTQDTAIAVILDDDVSVEFSVASSSDNEDDGGNLPVLLLNGRVNGPTSVTVTDAGSGTATGGGVDYSFTSPTVVNIPADDYDGTLSTSIAIPSLAIVTDAIVENDETFDLVLSDPVPVDDVTLGAQTTTTYTIENDDTATLSITATTQAAEDNTDGLFTITTSNQFSTDTEVTFSVGGNATEGTDYSSIGTTLNFPANTASITIPVEVQTDTSIEGDETVVVTLTGTDNTNVTIGATDNATITITDNDTATLSITATTQAAEDNTDGLFTITTSNQFPTATEVTFSVGGNATPGSDYTALGTTVNFPANTTSITIPVEVQTDSFIEGDETVVVTLTSTDNANVDIGANDEATVTITDNDTATLSITATTQAAEDNTDGLFTITTSNQFSTDTEVTFSVGGNATEGTDYSSIGTTLNFPANTASITIPVEVQTDTSIEGDETVVVTLTGTDNTNVTIGATDNATITITDNDTATLSITATTQAAEDNTDGLFTITTSNQFPTATLVSFDVGGSATAGTDYTALGTSVNFPANTNSVAIPVEVLFDFDLEGNETVVVTLTGTDNTNVTIGATNDATITITDNDRANVSINDPAAVNEGDSGTATLNFTVSIDASDPGAAITVDYTISGGNEDSDTGTLTFPAGTPILSQTIPVTTNGDTVVENDEEISVTLNNESANADIAGDGVGESSFTDDDSAGLIIDDIFVNEEDGTATFTITLNGNVFFGTTVTYQTSDDTAVSGDDYTTTSGAVTFGSGNNQTRTINIPLIDDGVLESTETFFVDLTNSTSLFVPIIDNRGIATIEDDDNCAPAPILNTDVQTTFCGTFTYDNGTAVSLNDYTDSTAPAGMVLTWSRLSNPLNASAHLLPSEVDNLANDGSYYGFFYDGDNNCASGTIEVELTLNPIPSIGGTLGDERCGPGEVTLSANAAVDADTPPTFNWYDSATGGNLLGTGPTFTDNISTTTSYFVEATANGCVSERQEVIATIYPAPSAGTTTNTSACSIAANGTSIRDLDDLITGQSNGSWSVTTDPSNSIVLGSDNIVDFEGLTDGSYVFTYTTDDATPPFCDNVSSQVTITVNDCDMDTDLDGLFDGIEAILGTDPNNVDSDGDGIEDGVEVGDDSANPLDEDGDGIIDALDSNIDDTDMDGVVDQLDPANTNPCLPNPDSEFCVATVDLEITKTADVDYLRINEQMTFTITVNNISVENAASIQVSEVLDATGFNYISHFTGAGSGVYDEVAGTWDIPLLNAGDSVSLVILVEAIASGFYDNTATIVEVSPFDIDPDNNEATVTIEVGERSNNECGFLFNQFSPNGDGTNDFLYINCITNPEYAGNSLEIYDRYGNQVFATRDYDNTWDGTRNNKELPKGTYFYILDLADGSEVKKGWIQIIR</sequence>
<keyword evidence="4" id="KW-0813">Transport</keyword>
<dbReference type="Pfam" id="PF01345">
    <property type="entry name" value="DUF11"/>
    <property type="match status" value="1"/>
</dbReference>
<dbReference type="Pfam" id="PF13585">
    <property type="entry name" value="CHU_C"/>
    <property type="match status" value="1"/>
</dbReference>
<evidence type="ECO:0000256" key="4">
    <source>
        <dbReference type="ARBA" id="ARBA00023065"/>
    </source>
</evidence>
<gene>
    <name evidence="6" type="ORF">HZY62_03100</name>
</gene>
<feature type="domain" description="Calx-beta" evidence="5">
    <location>
        <begin position="32"/>
        <end position="128"/>
    </location>
</feature>
<dbReference type="SMART" id="SM00237">
    <property type="entry name" value="Calx_beta"/>
    <property type="match status" value="7"/>
</dbReference>
<feature type="domain" description="Calx-beta" evidence="5">
    <location>
        <begin position="142"/>
        <end position="249"/>
    </location>
</feature>
<evidence type="ECO:0000256" key="2">
    <source>
        <dbReference type="ARBA" id="ARBA00022737"/>
    </source>
</evidence>
<feature type="domain" description="Calx-beta" evidence="5">
    <location>
        <begin position="810"/>
        <end position="917"/>
    </location>
</feature>
<comment type="caution">
    <text evidence="6">The sequence shown here is derived from an EMBL/GenBank/DDBJ whole genome shotgun (WGS) entry which is preliminary data.</text>
</comment>
<dbReference type="Proteomes" id="UP000651837">
    <property type="component" value="Unassembled WGS sequence"/>
</dbReference>
<dbReference type="InterPro" id="IPR051171">
    <property type="entry name" value="CaCA"/>
</dbReference>
<dbReference type="InterPro" id="IPR038081">
    <property type="entry name" value="CalX-like_sf"/>
</dbReference>
<keyword evidence="4" id="KW-0406">Ion transport</keyword>
<dbReference type="InterPro" id="IPR044023">
    <property type="entry name" value="Ig_7"/>
</dbReference>
<evidence type="ECO:0000256" key="1">
    <source>
        <dbReference type="ARBA" id="ARBA00022729"/>
    </source>
</evidence>
<feature type="domain" description="Calx-beta" evidence="5">
    <location>
        <begin position="376"/>
        <end position="472"/>
    </location>
</feature>
<dbReference type="InterPro" id="IPR001434">
    <property type="entry name" value="OmcB-like_DUF11"/>
</dbReference>
<evidence type="ECO:0000313" key="7">
    <source>
        <dbReference type="Proteomes" id="UP000651837"/>
    </source>
</evidence>
<protein>
    <submittedName>
        <fullName evidence="6">Gliding motility-associated C-terminal domain-containing protein</fullName>
    </submittedName>
</protein>
<dbReference type="Gene3D" id="2.60.40.2030">
    <property type="match status" value="8"/>
</dbReference>
<feature type="domain" description="Calx-beta" evidence="5">
    <location>
        <begin position="487"/>
        <end position="583"/>
    </location>
</feature>
<dbReference type="SUPFAM" id="SSF141072">
    <property type="entry name" value="CalX-like"/>
    <property type="match status" value="8"/>
</dbReference>
<keyword evidence="7" id="KW-1185">Reference proteome</keyword>
<dbReference type="InterPro" id="IPR026341">
    <property type="entry name" value="T9SS_type_B"/>
</dbReference>
<accession>A0ABR7VU86</accession>
<keyword evidence="1" id="KW-0732">Signal</keyword>
<keyword evidence="3" id="KW-0106">Calcium</keyword>